<evidence type="ECO:0000313" key="3">
    <source>
        <dbReference type="Proteomes" id="UP000076400"/>
    </source>
</evidence>
<dbReference type="InterPro" id="IPR000015">
    <property type="entry name" value="Fimb_usher"/>
</dbReference>
<dbReference type="GO" id="GO:0015473">
    <property type="term" value="F:fimbrial usher porin activity"/>
    <property type="evidence" value="ECO:0007669"/>
    <property type="project" value="InterPro"/>
</dbReference>
<sequence>MAARRLAPTSLLLAVIACAAPVGGSPANAQAQAQAPGAQTGDEQMILAVTINGQRIDDGLLAIRKPDGFYIPAAALAAARVTLGRQAITIPGPGADYVALSSLPGVAVDFDGAMQELNLTVDATAFAGQRLELQPTLPVQVEASQGGAYANYDAVLQGGTDYSYFATLLDGGAPVLGGSFLTSGILRADEDSAEIVRLETAYVRDFSEELVRVKFGDAISNGGSWGRPAHFGGVQFATNFAVQPGYVSFPTANFAGQAALPSTVDVFVNDVLRYRGAIDQGPFELNQIPALTGGGDARVVVTDALGRQQAVTLPFYVSPRLLREGVSDYSYELGLLRKGYGLESNQYDDPYAAATHRYGLTDGHTIEGHAEATPDRQAIGGSLTSAVPGIGELHGEAAVSNGAGGTGWLAGLGYSRNVDPWTFAVRQRWQSDNFDEGGVVFSVSGAPLLSETLASVSRSFGAYGNVAMSFAHQTYDGLDAATVATVNWSLPVTESVFLNAYALHARQDVADTTVGLTLTVLLGNSTTGSADMYRRGDRSSGTVQARHAPVANGDWGYGASVSRGEIERAGADVTRRTFGGDFTAAVDRYEGGTAGRLTASGGVALVGEKIFLARRIDDAFGVVSVPGHAGVTVTRENQPVGETDADGDLFLPKLLSNYPNRIGIETADLPIDAEIERLETVVTPGYRGIAAVTFEARQSQSRLIRVLHRDGKPVAPGIEVVRLSDGAVFRSGFDGEIYLEGDAGDRFEAHDPAGLCRFNLSRLSVRDGRLTGQCEGAA</sequence>
<dbReference type="Pfam" id="PF00577">
    <property type="entry name" value="Usher"/>
    <property type="match status" value="2"/>
</dbReference>
<reference evidence="2 3" key="1">
    <citation type="submission" date="2015-12" db="EMBL/GenBank/DDBJ databases">
        <title>Genome sequence of Oceanibaculum pacificum MCCC 1A02656.</title>
        <authorList>
            <person name="Lu L."/>
            <person name="Lai Q."/>
            <person name="Shao Z."/>
            <person name="Qian P."/>
        </authorList>
    </citation>
    <scope>NUCLEOTIDE SEQUENCE [LARGE SCALE GENOMIC DNA]</scope>
    <source>
        <strain evidence="2 3">MCCC 1A02656</strain>
    </source>
</reference>
<dbReference type="PROSITE" id="PS51257">
    <property type="entry name" value="PROKAR_LIPOPROTEIN"/>
    <property type="match status" value="1"/>
</dbReference>
<dbReference type="EMBL" id="LPXN01000123">
    <property type="protein sequence ID" value="KZD06351.1"/>
    <property type="molecule type" value="Genomic_DNA"/>
</dbReference>
<evidence type="ECO:0000256" key="1">
    <source>
        <dbReference type="SAM" id="SignalP"/>
    </source>
</evidence>
<dbReference type="Gene3D" id="2.60.40.2610">
    <property type="entry name" value="Outer membrane usher protein FimD, plug domain"/>
    <property type="match status" value="1"/>
</dbReference>
<feature type="signal peptide" evidence="1">
    <location>
        <begin position="1"/>
        <end position="19"/>
    </location>
</feature>
<comment type="caution">
    <text evidence="2">The sequence shown here is derived from an EMBL/GenBank/DDBJ whole genome shotgun (WGS) entry which is preliminary data.</text>
</comment>
<dbReference type="GO" id="GO:0009279">
    <property type="term" value="C:cell outer membrane"/>
    <property type="evidence" value="ECO:0007669"/>
    <property type="project" value="TreeGrafter"/>
</dbReference>
<feature type="chain" id="PRO_5007602093" description="PapC-like C-terminal domain-containing protein" evidence="1">
    <location>
        <begin position="20"/>
        <end position="778"/>
    </location>
</feature>
<gene>
    <name evidence="2" type="ORF">AUP43_10935</name>
</gene>
<organism evidence="2 3">
    <name type="scientific">Oceanibaculum pacificum</name>
    <dbReference type="NCBI Taxonomy" id="580166"/>
    <lineage>
        <taxon>Bacteria</taxon>
        <taxon>Pseudomonadati</taxon>
        <taxon>Pseudomonadota</taxon>
        <taxon>Alphaproteobacteria</taxon>
        <taxon>Rhodospirillales</taxon>
        <taxon>Oceanibaculaceae</taxon>
        <taxon>Oceanibaculum</taxon>
    </lineage>
</organism>
<dbReference type="InterPro" id="IPR042186">
    <property type="entry name" value="FimD_plug_dom"/>
</dbReference>
<dbReference type="Gene3D" id="2.60.40.3110">
    <property type="match status" value="1"/>
</dbReference>
<keyword evidence="1" id="KW-0732">Signal</keyword>
<dbReference type="OrthoDB" id="8587at2"/>
<proteinExistence type="predicted"/>
<accession>A0A154VYQ9</accession>
<dbReference type="PANTHER" id="PTHR30451">
    <property type="entry name" value="OUTER MEMBRANE USHER PROTEIN"/>
    <property type="match status" value="1"/>
</dbReference>
<evidence type="ECO:0008006" key="4">
    <source>
        <dbReference type="Google" id="ProtNLM"/>
    </source>
</evidence>
<dbReference type="Proteomes" id="UP000076400">
    <property type="component" value="Unassembled WGS sequence"/>
</dbReference>
<dbReference type="AlphaFoldDB" id="A0A154VYQ9"/>
<keyword evidence="3" id="KW-1185">Reference proteome</keyword>
<dbReference type="PANTHER" id="PTHR30451:SF5">
    <property type="entry name" value="SLR0019 PROTEIN"/>
    <property type="match status" value="1"/>
</dbReference>
<dbReference type="STRING" id="580166.AUP43_10935"/>
<evidence type="ECO:0000313" key="2">
    <source>
        <dbReference type="EMBL" id="KZD06351.1"/>
    </source>
</evidence>
<dbReference type="GO" id="GO:0009297">
    <property type="term" value="P:pilus assembly"/>
    <property type="evidence" value="ECO:0007669"/>
    <property type="project" value="InterPro"/>
</dbReference>
<protein>
    <recommendedName>
        <fullName evidence="4">PapC-like C-terminal domain-containing protein</fullName>
    </recommendedName>
</protein>
<name>A0A154VYQ9_9PROT</name>
<dbReference type="RefSeq" id="WP_067557577.1">
    <property type="nucleotide sequence ID" value="NZ_LPXN01000123.1"/>
</dbReference>